<keyword evidence="1" id="KW-0472">Membrane</keyword>
<keyword evidence="1" id="KW-1133">Transmembrane helix</keyword>
<protein>
    <submittedName>
        <fullName evidence="2">Uncharacterized protein</fullName>
    </submittedName>
</protein>
<gene>
    <name evidence="2" type="ORF">MBAV_004051</name>
</gene>
<dbReference type="Proteomes" id="UP000033423">
    <property type="component" value="Unassembled WGS sequence"/>
</dbReference>
<organism evidence="2 3">
    <name type="scientific">Candidatus Magnetobacterium bavaricum</name>
    <dbReference type="NCBI Taxonomy" id="29290"/>
    <lineage>
        <taxon>Bacteria</taxon>
        <taxon>Pseudomonadati</taxon>
        <taxon>Nitrospirota</taxon>
        <taxon>Thermodesulfovibrionia</taxon>
        <taxon>Thermodesulfovibrionales</taxon>
        <taxon>Candidatus Magnetobacteriaceae</taxon>
        <taxon>Candidatus Magnetobacterium</taxon>
    </lineage>
</organism>
<keyword evidence="3" id="KW-1185">Reference proteome</keyword>
<keyword evidence="1" id="KW-0812">Transmembrane</keyword>
<evidence type="ECO:0000256" key="1">
    <source>
        <dbReference type="SAM" id="Phobius"/>
    </source>
</evidence>
<accession>A0A0F3GP81</accession>
<proteinExistence type="predicted"/>
<reference evidence="2 3" key="1">
    <citation type="submission" date="2015-02" db="EMBL/GenBank/DDBJ databases">
        <title>Single-cell genomics of uncultivated deep-branching MTB reveals a conserved set of magnetosome genes.</title>
        <authorList>
            <person name="Kolinko S."/>
            <person name="Richter M."/>
            <person name="Glockner F.O."/>
            <person name="Brachmann A."/>
            <person name="Schuler D."/>
        </authorList>
    </citation>
    <scope>NUCLEOTIDE SEQUENCE [LARGE SCALE GENOMIC DNA]</scope>
    <source>
        <strain evidence="2">TM-1</strain>
    </source>
</reference>
<dbReference type="AlphaFoldDB" id="A0A0F3GP81"/>
<sequence>FIHCNPVSVSVIEPSPLSVNLWPDELAVKVAVTVLAVVIVTVQVVLVPEQPPLQPAKFEPDEADAVRVTLVP</sequence>
<feature type="non-terminal residue" evidence="2">
    <location>
        <position position="1"/>
    </location>
</feature>
<name>A0A0F3GP81_9BACT</name>
<dbReference type="EMBL" id="LACI01001738">
    <property type="protein sequence ID" value="KJU83755.1"/>
    <property type="molecule type" value="Genomic_DNA"/>
</dbReference>
<comment type="caution">
    <text evidence="2">The sequence shown here is derived from an EMBL/GenBank/DDBJ whole genome shotgun (WGS) entry which is preliminary data.</text>
</comment>
<evidence type="ECO:0000313" key="2">
    <source>
        <dbReference type="EMBL" id="KJU83755.1"/>
    </source>
</evidence>
<evidence type="ECO:0000313" key="3">
    <source>
        <dbReference type="Proteomes" id="UP000033423"/>
    </source>
</evidence>
<feature type="transmembrane region" description="Helical" evidence="1">
    <location>
        <begin position="26"/>
        <end position="47"/>
    </location>
</feature>